<evidence type="ECO:0000313" key="2">
    <source>
        <dbReference type="Proteomes" id="UP000002668"/>
    </source>
</evidence>
<dbReference type="EMBL" id="FP929138">
    <property type="protein sequence ID" value="CBY00845.1"/>
    <property type="molecule type" value="Genomic_DNA"/>
</dbReference>
<dbReference type="VEuPathDB" id="FungiDB:LEMA_P019750.1"/>
<evidence type="ECO:0000313" key="1">
    <source>
        <dbReference type="EMBL" id="CBY00845.1"/>
    </source>
</evidence>
<protein>
    <submittedName>
        <fullName evidence="1">Predicted protein</fullName>
    </submittedName>
</protein>
<dbReference type="HOGENOM" id="CLU_1603032_0_0_1"/>
<reference evidence="2" key="1">
    <citation type="journal article" date="2011" name="Nat. Commun.">
        <title>Effector diversification within compartments of the Leptosphaeria maculans genome affected by Repeat-Induced Point mutations.</title>
        <authorList>
            <person name="Rouxel T."/>
            <person name="Grandaubert J."/>
            <person name="Hane J.K."/>
            <person name="Hoede C."/>
            <person name="van de Wouw A.P."/>
            <person name="Couloux A."/>
            <person name="Dominguez V."/>
            <person name="Anthouard V."/>
            <person name="Bally P."/>
            <person name="Bourras S."/>
            <person name="Cozijnsen A.J."/>
            <person name="Ciuffetti L.M."/>
            <person name="Degrave A."/>
            <person name="Dilmaghani A."/>
            <person name="Duret L."/>
            <person name="Fudal I."/>
            <person name="Goodwin S.B."/>
            <person name="Gout L."/>
            <person name="Glaser N."/>
            <person name="Linglin J."/>
            <person name="Kema G.H.J."/>
            <person name="Lapalu N."/>
            <person name="Lawrence C.B."/>
            <person name="May K."/>
            <person name="Meyer M."/>
            <person name="Ollivier B."/>
            <person name="Poulain J."/>
            <person name="Schoch C.L."/>
            <person name="Simon A."/>
            <person name="Spatafora J.W."/>
            <person name="Stachowiak A."/>
            <person name="Turgeon B.G."/>
            <person name="Tyler B.M."/>
            <person name="Vincent D."/>
            <person name="Weissenbach J."/>
            <person name="Amselem J."/>
            <person name="Quesneville H."/>
            <person name="Oliver R.P."/>
            <person name="Wincker P."/>
            <person name="Balesdent M.-H."/>
            <person name="Howlett B.J."/>
        </authorList>
    </citation>
    <scope>NUCLEOTIDE SEQUENCE [LARGE SCALE GENOMIC DNA]</scope>
    <source>
        <strain evidence="2">JN3 / isolate v23.1.3 / race Av1-4-5-6-7-8</strain>
    </source>
</reference>
<sequence length="166" mass="18681">MMTTSRLIHSHIVVDSFILGNGEHGDLKTLSYLTGGLNFAPQTLEEALAICELEPVLSLLERPDDVPDLLRKQQGTLPFIVSPKTVPERKQISNLDGSLIELGRFAKSGTEQRADQNLRLNRIHNEIRNSGAREHPHYDIYIGEANMGLWKVVIQETCRAPIYCHQ</sequence>
<dbReference type="eggNOG" id="KOG0417">
    <property type="taxonomic scope" value="Eukaryota"/>
</dbReference>
<name>E5AB04_LEPMJ</name>
<dbReference type="OrthoDB" id="3793285at2759"/>
<gene>
    <name evidence="1" type="ORF">LEMA_P019750.1</name>
</gene>
<dbReference type="InParanoid" id="E5AB04"/>
<keyword evidence="2" id="KW-1185">Reference proteome</keyword>
<dbReference type="AlphaFoldDB" id="E5AB04"/>
<dbReference type="Proteomes" id="UP000002668">
    <property type="component" value="Genome"/>
</dbReference>
<organism evidence="2">
    <name type="scientific">Leptosphaeria maculans (strain JN3 / isolate v23.1.3 / race Av1-4-5-6-7-8)</name>
    <name type="common">Blackleg fungus</name>
    <name type="synonym">Phoma lingam</name>
    <dbReference type="NCBI Taxonomy" id="985895"/>
    <lineage>
        <taxon>Eukaryota</taxon>
        <taxon>Fungi</taxon>
        <taxon>Dikarya</taxon>
        <taxon>Ascomycota</taxon>
        <taxon>Pezizomycotina</taxon>
        <taxon>Dothideomycetes</taxon>
        <taxon>Pleosporomycetidae</taxon>
        <taxon>Pleosporales</taxon>
        <taxon>Pleosporineae</taxon>
        <taxon>Leptosphaeriaceae</taxon>
        <taxon>Plenodomus</taxon>
        <taxon>Plenodomus lingam/Leptosphaeria maculans species complex</taxon>
    </lineage>
</organism>
<accession>E5AB04</accession>
<proteinExistence type="predicted"/>
<dbReference type="STRING" id="985895.E5AB04"/>